<dbReference type="OrthoDB" id="1915198at2759"/>
<keyword evidence="2" id="KW-1015">Disulfide bond</keyword>
<dbReference type="InterPro" id="IPR006501">
    <property type="entry name" value="Pectinesterase_inhib_dom"/>
</dbReference>
<name>A0A2G9HF31_9LAMI</name>
<evidence type="ECO:0000256" key="3">
    <source>
        <dbReference type="ARBA" id="ARBA00038471"/>
    </source>
</evidence>
<dbReference type="Pfam" id="PF04043">
    <property type="entry name" value="PMEI"/>
    <property type="match status" value="1"/>
</dbReference>
<dbReference type="CDD" id="cd15795">
    <property type="entry name" value="PMEI-Pla_a_1_like"/>
    <property type="match status" value="1"/>
</dbReference>
<dbReference type="GO" id="GO:0004857">
    <property type="term" value="F:enzyme inhibitor activity"/>
    <property type="evidence" value="ECO:0007669"/>
    <property type="project" value="InterPro"/>
</dbReference>
<dbReference type="AlphaFoldDB" id="A0A2G9HF31"/>
<comment type="similarity">
    <text evidence="3">Belongs to the PMEI family.</text>
</comment>
<dbReference type="SMART" id="SM00856">
    <property type="entry name" value="PMEI"/>
    <property type="match status" value="1"/>
</dbReference>
<keyword evidence="1 4" id="KW-0732">Signal</keyword>
<accession>A0A2G9HF31</accession>
<dbReference type="GO" id="GO:0005576">
    <property type="term" value="C:extracellular region"/>
    <property type="evidence" value="ECO:0007669"/>
    <property type="project" value="UniProtKB-ARBA"/>
</dbReference>
<evidence type="ECO:0000256" key="2">
    <source>
        <dbReference type="ARBA" id="ARBA00023157"/>
    </source>
</evidence>
<dbReference type="FunFam" id="1.20.140.40:FF:000002">
    <property type="entry name" value="Putative invertase inhibitor"/>
    <property type="match status" value="1"/>
</dbReference>
<dbReference type="InterPro" id="IPR035513">
    <property type="entry name" value="Invertase/methylesterase_inhib"/>
</dbReference>
<evidence type="ECO:0000313" key="6">
    <source>
        <dbReference type="EMBL" id="PIN16108.1"/>
    </source>
</evidence>
<dbReference type="InterPro" id="IPR034088">
    <property type="entry name" value="Pla_a_1-like"/>
</dbReference>
<proteinExistence type="inferred from homology"/>
<reference evidence="7" key="1">
    <citation type="journal article" date="2018" name="Gigascience">
        <title>Genome assembly of the Pink Ipe (Handroanthus impetiginosus, Bignoniaceae), a highly valued, ecologically keystone Neotropical timber forest tree.</title>
        <authorList>
            <person name="Silva-Junior O.B."/>
            <person name="Grattapaglia D."/>
            <person name="Novaes E."/>
            <person name="Collevatti R.G."/>
        </authorList>
    </citation>
    <scope>NUCLEOTIDE SEQUENCE [LARGE SCALE GENOMIC DNA]</scope>
    <source>
        <strain evidence="7">cv. UFG-1</strain>
    </source>
</reference>
<dbReference type="NCBIfam" id="TIGR01614">
    <property type="entry name" value="PME_inhib"/>
    <property type="match status" value="1"/>
</dbReference>
<feature type="chain" id="PRO_5013762357" description="Pectinesterase inhibitor domain-containing protein" evidence="4">
    <location>
        <begin position="25"/>
        <end position="184"/>
    </location>
</feature>
<protein>
    <recommendedName>
        <fullName evidence="5">Pectinesterase inhibitor domain-containing protein</fullName>
    </recommendedName>
</protein>
<comment type="caution">
    <text evidence="6">The sequence shown here is derived from an EMBL/GenBank/DDBJ whole genome shotgun (WGS) entry which is preliminary data.</text>
</comment>
<dbReference type="SUPFAM" id="SSF101148">
    <property type="entry name" value="Plant invertase/pectin methylesterase inhibitor"/>
    <property type="match status" value="1"/>
</dbReference>
<organism evidence="6 7">
    <name type="scientific">Handroanthus impetiginosus</name>
    <dbReference type="NCBI Taxonomy" id="429701"/>
    <lineage>
        <taxon>Eukaryota</taxon>
        <taxon>Viridiplantae</taxon>
        <taxon>Streptophyta</taxon>
        <taxon>Embryophyta</taxon>
        <taxon>Tracheophyta</taxon>
        <taxon>Spermatophyta</taxon>
        <taxon>Magnoliopsida</taxon>
        <taxon>eudicotyledons</taxon>
        <taxon>Gunneridae</taxon>
        <taxon>Pentapetalae</taxon>
        <taxon>asterids</taxon>
        <taxon>lamiids</taxon>
        <taxon>Lamiales</taxon>
        <taxon>Bignoniaceae</taxon>
        <taxon>Crescentiina</taxon>
        <taxon>Tabebuia alliance</taxon>
        <taxon>Handroanthus</taxon>
    </lineage>
</organism>
<dbReference type="EMBL" id="NKXS01001950">
    <property type="protein sequence ID" value="PIN16108.1"/>
    <property type="molecule type" value="Genomic_DNA"/>
</dbReference>
<dbReference type="PANTHER" id="PTHR35357">
    <property type="entry name" value="OS02G0537100 PROTEIN"/>
    <property type="match status" value="1"/>
</dbReference>
<evidence type="ECO:0000259" key="5">
    <source>
        <dbReference type="SMART" id="SM00856"/>
    </source>
</evidence>
<evidence type="ECO:0000256" key="1">
    <source>
        <dbReference type="ARBA" id="ARBA00022729"/>
    </source>
</evidence>
<feature type="signal peptide" evidence="4">
    <location>
        <begin position="1"/>
        <end position="24"/>
    </location>
</feature>
<dbReference type="Gene3D" id="1.20.140.40">
    <property type="entry name" value="Invertase/pectin methylesterase inhibitor family protein"/>
    <property type="match status" value="1"/>
</dbReference>
<gene>
    <name evidence="6" type="ORF">CDL12_11236</name>
</gene>
<evidence type="ECO:0000256" key="4">
    <source>
        <dbReference type="SAM" id="SignalP"/>
    </source>
</evidence>
<dbReference type="STRING" id="429701.A0A2G9HF31"/>
<dbReference type="Proteomes" id="UP000231279">
    <property type="component" value="Unassembled WGS sequence"/>
</dbReference>
<dbReference type="PANTHER" id="PTHR35357:SF17">
    <property type="entry name" value="PECTINESTERASE INHIBITOR 12"/>
    <property type="match status" value="1"/>
</dbReference>
<feature type="domain" description="Pectinesterase inhibitor" evidence="5">
    <location>
        <begin position="23"/>
        <end position="175"/>
    </location>
</feature>
<sequence>MKSYSYFIPLSLFIIPFLITITQAQDLINSTCKTFSQTDPNIDYNFCTTSLQAAFGSHCTTVDGLGKISLRLVHDNVTDTKCYIKHLIRKGKWDPYIRQCLGDCLQLFSDATASVDEAIKYYDAKKFDDANVQISSVMDGATTCEDGFKERRGIVSPLTKRNDNVFQLTAVALSVMHMVQTGSG</sequence>
<evidence type="ECO:0000313" key="7">
    <source>
        <dbReference type="Proteomes" id="UP000231279"/>
    </source>
</evidence>
<keyword evidence="7" id="KW-1185">Reference proteome</keyword>